<sequence>MRDQSFTISVFLPIFGFVITFKTTSNEFFINSTFYANSKGI</sequence>
<keyword evidence="1" id="KW-0472">Membrane</keyword>
<protein>
    <submittedName>
        <fullName evidence="2">Uncharacterized protein</fullName>
    </submittedName>
</protein>
<organism evidence="2 3">
    <name type="scientific">Leptospira yanagawae serovar Saopaulo str. Sao Paulo = ATCC 700523</name>
    <dbReference type="NCBI Taxonomy" id="1249483"/>
    <lineage>
        <taxon>Bacteria</taxon>
        <taxon>Pseudomonadati</taxon>
        <taxon>Spirochaetota</taxon>
        <taxon>Spirochaetia</taxon>
        <taxon>Leptospirales</taxon>
        <taxon>Leptospiraceae</taxon>
        <taxon>Leptospira</taxon>
    </lineage>
</organism>
<keyword evidence="1" id="KW-1133">Transmembrane helix</keyword>
<evidence type="ECO:0000313" key="3">
    <source>
        <dbReference type="Proteomes" id="UP000013996"/>
    </source>
</evidence>
<name>A0A5E8H8Y8_9LEPT</name>
<dbReference type="AlphaFoldDB" id="A0A5E8H8Y8"/>
<evidence type="ECO:0000256" key="1">
    <source>
        <dbReference type="SAM" id="Phobius"/>
    </source>
</evidence>
<dbReference type="STRING" id="1249483.LEP1GSC202_2534"/>
<keyword evidence="1" id="KW-0812">Transmembrane</keyword>
<feature type="transmembrane region" description="Helical" evidence="1">
    <location>
        <begin position="6"/>
        <end position="24"/>
    </location>
</feature>
<comment type="caution">
    <text evidence="2">The sequence shown here is derived from an EMBL/GenBank/DDBJ whole genome shotgun (WGS) entry which is preliminary data.</text>
</comment>
<dbReference type="EMBL" id="AOGX02000044">
    <property type="protein sequence ID" value="EOQ87188.1"/>
    <property type="molecule type" value="Genomic_DNA"/>
</dbReference>
<evidence type="ECO:0000313" key="2">
    <source>
        <dbReference type="EMBL" id="EOQ87188.1"/>
    </source>
</evidence>
<reference evidence="2 3" key="1">
    <citation type="submission" date="2013-04" db="EMBL/GenBank/DDBJ databases">
        <authorList>
            <person name="Harkins D.M."/>
            <person name="Durkin A.S."/>
            <person name="Brinkac L.M."/>
            <person name="Haft D.H."/>
            <person name="Selengut J.D."/>
            <person name="Sanka R."/>
            <person name="DePew J."/>
            <person name="Purushe J."/>
            <person name="Hartskeerl R.A."/>
            <person name="Ahmed A."/>
            <person name="van der Linden H."/>
            <person name="Goris M.G.A."/>
            <person name="Vinetz J.M."/>
            <person name="Sutton G.G."/>
            <person name="Nierman W.C."/>
            <person name="Fouts D.E."/>
        </authorList>
    </citation>
    <scope>NUCLEOTIDE SEQUENCE [LARGE SCALE GENOMIC DNA]</scope>
    <source>
        <strain evidence="2 3">Sao Paulo</strain>
    </source>
</reference>
<gene>
    <name evidence="2" type="ORF">LEP1GSC202_2534</name>
</gene>
<proteinExistence type="predicted"/>
<dbReference type="Proteomes" id="UP000013996">
    <property type="component" value="Unassembled WGS sequence"/>
</dbReference>
<accession>A0A5E8H8Y8</accession>